<evidence type="ECO:0000259" key="21">
    <source>
        <dbReference type="Pfam" id="PF00912"/>
    </source>
</evidence>
<evidence type="ECO:0000256" key="16">
    <source>
        <dbReference type="ARBA" id="ARBA00034000"/>
    </source>
</evidence>
<organism evidence="22 23">
    <name type="scientific">Limnovirga soli</name>
    <dbReference type="NCBI Taxonomy" id="2656915"/>
    <lineage>
        <taxon>Bacteria</taxon>
        <taxon>Pseudomonadati</taxon>
        <taxon>Bacteroidota</taxon>
        <taxon>Chitinophagia</taxon>
        <taxon>Chitinophagales</taxon>
        <taxon>Chitinophagaceae</taxon>
        <taxon>Limnovirga</taxon>
    </lineage>
</organism>
<gene>
    <name evidence="22" type="ORF">GD597_19220</name>
</gene>
<dbReference type="Pfam" id="PF00912">
    <property type="entry name" value="Transgly"/>
    <property type="match status" value="1"/>
</dbReference>
<dbReference type="RefSeq" id="WP_171609557.1">
    <property type="nucleotide sequence ID" value="NZ_WHPF01000016.1"/>
</dbReference>
<keyword evidence="14" id="KW-0511">Multifunctional enzyme</keyword>
<evidence type="ECO:0000259" key="20">
    <source>
        <dbReference type="Pfam" id="PF00905"/>
    </source>
</evidence>
<dbReference type="Gene3D" id="3.40.710.10">
    <property type="entry name" value="DD-peptidase/beta-lactamase superfamily"/>
    <property type="match status" value="2"/>
</dbReference>
<evidence type="ECO:0000256" key="2">
    <source>
        <dbReference type="ARBA" id="ARBA00004752"/>
    </source>
</evidence>
<dbReference type="GO" id="GO:0030288">
    <property type="term" value="C:outer membrane-bounded periplasmic space"/>
    <property type="evidence" value="ECO:0007669"/>
    <property type="project" value="TreeGrafter"/>
</dbReference>
<comment type="caution">
    <text evidence="22">The sequence shown here is derived from an EMBL/GenBank/DDBJ whole genome shotgun (WGS) entry which is preliminary data.</text>
</comment>
<keyword evidence="23" id="KW-1185">Reference proteome</keyword>
<dbReference type="AlphaFoldDB" id="A0A8J8FH71"/>
<evidence type="ECO:0000256" key="18">
    <source>
        <dbReference type="SAM" id="MobiDB-lite"/>
    </source>
</evidence>
<feature type="transmembrane region" description="Helical" evidence="19">
    <location>
        <begin position="7"/>
        <end position="31"/>
    </location>
</feature>
<dbReference type="GO" id="GO:0008360">
    <property type="term" value="P:regulation of cell shape"/>
    <property type="evidence" value="ECO:0007669"/>
    <property type="project" value="UniProtKB-KW"/>
</dbReference>
<comment type="catalytic activity">
    <reaction evidence="16">
        <text>Preferential cleavage: (Ac)2-L-Lys-D-Ala-|-D-Ala. Also transpeptidation of peptidyl-alanyl moieties that are N-acyl substituents of D-alanine.</text>
        <dbReference type="EC" id="3.4.16.4"/>
    </reaction>
</comment>
<evidence type="ECO:0000313" key="22">
    <source>
        <dbReference type="EMBL" id="NNV57610.1"/>
    </source>
</evidence>
<evidence type="ECO:0000256" key="11">
    <source>
        <dbReference type="ARBA" id="ARBA00022960"/>
    </source>
</evidence>
<keyword evidence="12" id="KW-0573">Peptidoglycan synthesis</keyword>
<keyword evidence="5" id="KW-1003">Cell membrane</keyword>
<feature type="compositionally biased region" description="Basic and acidic residues" evidence="18">
    <location>
        <begin position="787"/>
        <end position="796"/>
    </location>
</feature>
<keyword evidence="10" id="KW-0378">Hydrolase</keyword>
<evidence type="ECO:0000256" key="12">
    <source>
        <dbReference type="ARBA" id="ARBA00022984"/>
    </source>
</evidence>
<dbReference type="GO" id="GO:0071555">
    <property type="term" value="P:cell wall organization"/>
    <property type="evidence" value="ECO:0007669"/>
    <property type="project" value="UniProtKB-KW"/>
</dbReference>
<evidence type="ECO:0000256" key="4">
    <source>
        <dbReference type="ARBA" id="ARBA00007739"/>
    </source>
</evidence>
<accession>A0A8J8FH71</accession>
<dbReference type="InterPro" id="IPR012338">
    <property type="entry name" value="Beta-lactam/transpept-like"/>
</dbReference>
<name>A0A8J8FH71_9BACT</name>
<dbReference type="InterPro" id="IPR001460">
    <property type="entry name" value="PCN-bd_Tpept"/>
</dbReference>
<keyword evidence="11" id="KW-0133">Cell shape</keyword>
<dbReference type="Pfam" id="PF00905">
    <property type="entry name" value="Transpeptidase"/>
    <property type="match status" value="1"/>
</dbReference>
<keyword evidence="7" id="KW-0645">Protease</keyword>
<evidence type="ECO:0000256" key="8">
    <source>
        <dbReference type="ARBA" id="ARBA00022676"/>
    </source>
</evidence>
<dbReference type="InterPro" id="IPR036950">
    <property type="entry name" value="PBP_transglycosylase"/>
</dbReference>
<comment type="subcellular location">
    <subcellularLocation>
        <location evidence="1">Cell membrane</location>
    </subcellularLocation>
</comment>
<dbReference type="Proteomes" id="UP000598971">
    <property type="component" value="Unassembled WGS sequence"/>
</dbReference>
<evidence type="ECO:0000256" key="9">
    <source>
        <dbReference type="ARBA" id="ARBA00022679"/>
    </source>
</evidence>
<evidence type="ECO:0000256" key="1">
    <source>
        <dbReference type="ARBA" id="ARBA00004236"/>
    </source>
</evidence>
<feature type="domain" description="Penicillin-binding protein transpeptidase" evidence="20">
    <location>
        <begin position="409"/>
        <end position="652"/>
    </location>
</feature>
<sequence>MKKSVLILWRLFFIGIGLFILLIVLANFGVFGSMPSIDELQNPSGSQSSQVYADDGTLMGKYYLQDRVNVTYKDISKYVINALVATEDKRFYDHNGIDPRSLARAVFALGSQGGASTISMQTAKNLFTDDPSNNIVVRMIQKLKESIIAIKLERNFTKEEILTLYLNTVAFSDNVFGIRNAAKTFFQKEPDRISIEEAAVLVGMVNAPSAYNPRTYPKRALDRRNLVLDRMAESLFITAPEAADLKNKPIKLNYKKLDETAGLAPYFRMILGEELKKWCKEHKKQDGENYNLYKDGLKIYTTINPRMQLYAEEAVAKHMAYMQQILNSQRNIKDGSVWKGYENVLESAMKQTDRWKNMKKEGIADDDIKKSFYIKTKMKVFAWNNNRSKDTTMTPYDSIKYHRQMLQAGFMAMDPLSGEVKAWVGGIDFKTFKYDHVNINTKRQVGSTIKPLLYSLAIEDAGFTPNTMVEDVQQNFNGYGLVPATDKTCTGQTMPMAQALAQSRNCATAYIMKQLGSEGNDGAKRFVEFLKNCDIKAKVDPYPSIALGAAEISLIEMIQAYSMFPGRGFNVKPMYITHIEDKNGNILQTFIPQRKDVISDVTAYSVIKMMEGVMQFGTGHSIWNYGVSGEIAGKTGTTNDNSDAWFMGYTPQLLCGVWAGCDDRFIRFANTAVGQGASAALPVFGYFYNKASNDKNLPLDMSSTFAKPDVMQSDISYDWINGVPQELGAEGDDIGNGNAADYGGDSLPEIKAEDIVPESEIPLLTDTAKKRKPAAPLNGTQPKAIMPKKETGINRR</sequence>
<dbReference type="GO" id="GO:0009252">
    <property type="term" value="P:peptidoglycan biosynthetic process"/>
    <property type="evidence" value="ECO:0007669"/>
    <property type="project" value="UniProtKB-KW"/>
</dbReference>
<dbReference type="InterPro" id="IPR023346">
    <property type="entry name" value="Lysozyme-like_dom_sf"/>
</dbReference>
<comment type="similarity">
    <text evidence="3">In the C-terminal section; belongs to the transpeptidase family.</text>
</comment>
<feature type="domain" description="Glycosyl transferase family 51" evidence="21">
    <location>
        <begin position="57"/>
        <end position="231"/>
    </location>
</feature>
<evidence type="ECO:0000256" key="14">
    <source>
        <dbReference type="ARBA" id="ARBA00023268"/>
    </source>
</evidence>
<dbReference type="PANTHER" id="PTHR32282:SF11">
    <property type="entry name" value="PENICILLIN-BINDING PROTEIN 1B"/>
    <property type="match status" value="1"/>
</dbReference>
<dbReference type="GO" id="GO:0008658">
    <property type="term" value="F:penicillin binding"/>
    <property type="evidence" value="ECO:0007669"/>
    <property type="project" value="InterPro"/>
</dbReference>
<evidence type="ECO:0000256" key="19">
    <source>
        <dbReference type="SAM" id="Phobius"/>
    </source>
</evidence>
<dbReference type="GO" id="GO:0008955">
    <property type="term" value="F:peptidoglycan glycosyltransferase activity"/>
    <property type="evidence" value="ECO:0007669"/>
    <property type="project" value="UniProtKB-EC"/>
</dbReference>
<keyword evidence="9" id="KW-0808">Transferase</keyword>
<keyword evidence="15" id="KW-0961">Cell wall biogenesis/degradation</keyword>
<evidence type="ECO:0000256" key="17">
    <source>
        <dbReference type="ARBA" id="ARBA00049902"/>
    </source>
</evidence>
<evidence type="ECO:0000256" key="7">
    <source>
        <dbReference type="ARBA" id="ARBA00022670"/>
    </source>
</evidence>
<dbReference type="SUPFAM" id="SSF56601">
    <property type="entry name" value="beta-lactamase/transpeptidase-like"/>
    <property type="match status" value="1"/>
</dbReference>
<dbReference type="Gene3D" id="1.10.3810.10">
    <property type="entry name" value="Biosynthetic peptidoglycan transglycosylase-like"/>
    <property type="match status" value="1"/>
</dbReference>
<evidence type="ECO:0000313" key="23">
    <source>
        <dbReference type="Proteomes" id="UP000598971"/>
    </source>
</evidence>
<keyword evidence="13 19" id="KW-0472">Membrane</keyword>
<feature type="region of interest" description="Disordered" evidence="18">
    <location>
        <begin position="764"/>
        <end position="796"/>
    </location>
</feature>
<evidence type="ECO:0000256" key="15">
    <source>
        <dbReference type="ARBA" id="ARBA00023316"/>
    </source>
</evidence>
<dbReference type="InterPro" id="IPR001264">
    <property type="entry name" value="Glyco_trans_51"/>
</dbReference>
<keyword evidence="6" id="KW-0121">Carboxypeptidase</keyword>
<keyword evidence="8" id="KW-0328">Glycosyltransferase</keyword>
<dbReference type="GO" id="GO:0006508">
    <property type="term" value="P:proteolysis"/>
    <property type="evidence" value="ECO:0007669"/>
    <property type="project" value="UniProtKB-KW"/>
</dbReference>
<comment type="pathway">
    <text evidence="2">Cell wall biogenesis; peptidoglycan biosynthesis.</text>
</comment>
<protein>
    <submittedName>
        <fullName evidence="22">Penicillin-binding protein</fullName>
    </submittedName>
</protein>
<dbReference type="InterPro" id="IPR050396">
    <property type="entry name" value="Glycosyltr_51/Transpeptidase"/>
</dbReference>
<comment type="similarity">
    <text evidence="4">In the N-terminal section; belongs to the glycosyltransferase 51 family.</text>
</comment>
<dbReference type="GO" id="GO:0005886">
    <property type="term" value="C:plasma membrane"/>
    <property type="evidence" value="ECO:0007669"/>
    <property type="project" value="UniProtKB-SubCell"/>
</dbReference>
<evidence type="ECO:0000256" key="10">
    <source>
        <dbReference type="ARBA" id="ARBA00022801"/>
    </source>
</evidence>
<dbReference type="SUPFAM" id="SSF53955">
    <property type="entry name" value="Lysozyme-like"/>
    <property type="match status" value="1"/>
</dbReference>
<reference evidence="22" key="1">
    <citation type="submission" date="2019-10" db="EMBL/GenBank/DDBJ databases">
        <title>Draft genome sequence of Panacibacter sp. KCS-6.</title>
        <authorList>
            <person name="Yim K.J."/>
        </authorList>
    </citation>
    <scope>NUCLEOTIDE SEQUENCE</scope>
    <source>
        <strain evidence="22">KCS-6</strain>
    </source>
</reference>
<dbReference type="GO" id="GO:0009002">
    <property type="term" value="F:serine-type D-Ala-D-Ala carboxypeptidase activity"/>
    <property type="evidence" value="ECO:0007669"/>
    <property type="project" value="UniProtKB-EC"/>
</dbReference>
<evidence type="ECO:0000256" key="3">
    <source>
        <dbReference type="ARBA" id="ARBA00007090"/>
    </source>
</evidence>
<comment type="catalytic activity">
    <reaction evidence="17">
        <text>[GlcNAc-(1-&gt;4)-Mur2Ac(oyl-L-Ala-gamma-D-Glu-L-Lys-D-Ala-D-Ala)](n)-di-trans,octa-cis-undecaprenyl diphosphate + beta-D-GlcNAc-(1-&gt;4)-Mur2Ac(oyl-L-Ala-gamma-D-Glu-L-Lys-D-Ala-D-Ala)-di-trans,octa-cis-undecaprenyl diphosphate = [GlcNAc-(1-&gt;4)-Mur2Ac(oyl-L-Ala-gamma-D-Glu-L-Lys-D-Ala-D-Ala)](n+1)-di-trans,octa-cis-undecaprenyl diphosphate + di-trans,octa-cis-undecaprenyl diphosphate + H(+)</text>
        <dbReference type="Rhea" id="RHEA:23708"/>
        <dbReference type="Rhea" id="RHEA-COMP:9602"/>
        <dbReference type="Rhea" id="RHEA-COMP:9603"/>
        <dbReference type="ChEBI" id="CHEBI:15378"/>
        <dbReference type="ChEBI" id="CHEBI:58405"/>
        <dbReference type="ChEBI" id="CHEBI:60033"/>
        <dbReference type="ChEBI" id="CHEBI:78435"/>
        <dbReference type="EC" id="2.4.99.28"/>
    </reaction>
</comment>
<dbReference type="PANTHER" id="PTHR32282">
    <property type="entry name" value="BINDING PROTEIN TRANSPEPTIDASE, PUTATIVE-RELATED"/>
    <property type="match status" value="1"/>
</dbReference>
<evidence type="ECO:0000256" key="6">
    <source>
        <dbReference type="ARBA" id="ARBA00022645"/>
    </source>
</evidence>
<evidence type="ECO:0000256" key="13">
    <source>
        <dbReference type="ARBA" id="ARBA00023136"/>
    </source>
</evidence>
<keyword evidence="19" id="KW-1133">Transmembrane helix</keyword>
<evidence type="ECO:0000256" key="5">
    <source>
        <dbReference type="ARBA" id="ARBA00022475"/>
    </source>
</evidence>
<dbReference type="EMBL" id="WHPF01000016">
    <property type="protein sequence ID" value="NNV57610.1"/>
    <property type="molecule type" value="Genomic_DNA"/>
</dbReference>
<keyword evidence="19" id="KW-0812">Transmembrane</keyword>
<proteinExistence type="inferred from homology"/>